<keyword evidence="3" id="KW-1185">Reference proteome</keyword>
<dbReference type="InterPro" id="IPR056454">
    <property type="entry name" value="Beta-prop_IP5PC_F"/>
</dbReference>
<dbReference type="Pfam" id="PF23754">
    <property type="entry name" value="Beta-prop_IP5PC_F"/>
    <property type="match status" value="1"/>
</dbReference>
<keyword evidence="2" id="KW-0269">Exonuclease</keyword>
<dbReference type="GO" id="GO:0004519">
    <property type="term" value="F:endonuclease activity"/>
    <property type="evidence" value="ECO:0007669"/>
    <property type="project" value="UniProtKB-KW"/>
</dbReference>
<organism evidence="2 3">
    <name type="scientific">Actinidia rufa</name>
    <dbReference type="NCBI Taxonomy" id="165716"/>
    <lineage>
        <taxon>Eukaryota</taxon>
        <taxon>Viridiplantae</taxon>
        <taxon>Streptophyta</taxon>
        <taxon>Embryophyta</taxon>
        <taxon>Tracheophyta</taxon>
        <taxon>Spermatophyta</taxon>
        <taxon>Magnoliopsida</taxon>
        <taxon>eudicotyledons</taxon>
        <taxon>Gunneridae</taxon>
        <taxon>Pentapetalae</taxon>
        <taxon>asterids</taxon>
        <taxon>Ericales</taxon>
        <taxon>Actinidiaceae</taxon>
        <taxon>Actinidia</taxon>
    </lineage>
</organism>
<reference evidence="2 3" key="1">
    <citation type="submission" date="2019-07" db="EMBL/GenBank/DDBJ databases">
        <title>De Novo Assembly of kiwifruit Actinidia rufa.</title>
        <authorList>
            <person name="Sugita-Konishi S."/>
            <person name="Sato K."/>
            <person name="Mori E."/>
            <person name="Abe Y."/>
            <person name="Kisaki G."/>
            <person name="Hamano K."/>
            <person name="Suezawa K."/>
            <person name="Otani M."/>
            <person name="Fukuda T."/>
            <person name="Manabe T."/>
            <person name="Gomi K."/>
            <person name="Tabuchi M."/>
            <person name="Akimitsu K."/>
            <person name="Kataoka I."/>
        </authorList>
    </citation>
    <scope>NUCLEOTIDE SEQUENCE [LARGE SCALE GENOMIC DNA]</scope>
    <source>
        <strain evidence="3">cv. Fuchu</strain>
    </source>
</reference>
<keyword evidence="2" id="KW-0540">Nuclease</keyword>
<proteinExistence type="predicted"/>
<dbReference type="Proteomes" id="UP000585474">
    <property type="component" value="Unassembled WGS sequence"/>
</dbReference>
<dbReference type="AlphaFoldDB" id="A0A7J0GKI9"/>
<evidence type="ECO:0000259" key="1">
    <source>
        <dbReference type="Pfam" id="PF23754"/>
    </source>
</evidence>
<keyword evidence="2" id="KW-0378">Hydrolase</keyword>
<dbReference type="OrthoDB" id="1740080at2759"/>
<accession>A0A7J0GKI9</accession>
<name>A0A7J0GKI9_9ERIC</name>
<dbReference type="EMBL" id="BJWL01000022">
    <property type="protein sequence ID" value="GFZ11282.1"/>
    <property type="molecule type" value="Genomic_DNA"/>
</dbReference>
<evidence type="ECO:0000313" key="2">
    <source>
        <dbReference type="EMBL" id="GFZ11282.1"/>
    </source>
</evidence>
<sequence length="298" mass="33275">MDGQIQDDDGNLLSKVKRFSLNDDANTTHTPIKIFDRFYDSSSDDDRDFYSTASGSGHDNEAVVQSAGRRLDYMIQFLDRKLSSPESNNSSGIDEENRSLPEFVGSGGGTGIFKVPIRAAVHPSRPPSLELRPHPLRETQIGCFLRTLECTDSQLWAGSESGVRFWNLSELYAPNPNPNGTGIGMGSGDDDAAPFYQSVQTSPTLCVIGDAGSRLVWSGHRDGRIRCWKMDQQPLDGTPFKRGPFLAGSSRPCSFYSYDFLRYRIQRFLSQDSSISLTSQEEKRYGLEVEPWHNPIRD</sequence>
<feature type="domain" description="IP5PC-F beta-propeller" evidence="1">
    <location>
        <begin position="136"/>
        <end position="243"/>
    </location>
</feature>
<dbReference type="GO" id="GO:0004527">
    <property type="term" value="F:exonuclease activity"/>
    <property type="evidence" value="ECO:0007669"/>
    <property type="project" value="UniProtKB-KW"/>
</dbReference>
<comment type="caution">
    <text evidence="2">The sequence shown here is derived from an EMBL/GenBank/DDBJ whole genome shotgun (WGS) entry which is preliminary data.</text>
</comment>
<gene>
    <name evidence="2" type="ORF">Acr_22g0006800</name>
</gene>
<protein>
    <submittedName>
        <fullName evidence="2">Endonuclease/exonuclease/phosphatase family protein</fullName>
    </submittedName>
</protein>
<evidence type="ECO:0000313" key="3">
    <source>
        <dbReference type="Proteomes" id="UP000585474"/>
    </source>
</evidence>
<keyword evidence="2" id="KW-0255">Endonuclease</keyword>